<dbReference type="CDD" id="cd00761">
    <property type="entry name" value="Glyco_tranf_GTA_type"/>
    <property type="match status" value="1"/>
</dbReference>
<dbReference type="AlphaFoldDB" id="A0A4Y6V9J0"/>
<dbReference type="EMBL" id="CP032485">
    <property type="protein sequence ID" value="QDH25261.1"/>
    <property type="molecule type" value="Genomic_DNA"/>
</dbReference>
<accession>A0A4Y6V9J0</accession>
<dbReference type="SUPFAM" id="SSF53448">
    <property type="entry name" value="Nucleotide-diphospho-sugar transferases"/>
    <property type="match status" value="1"/>
</dbReference>
<evidence type="ECO:0000256" key="1">
    <source>
        <dbReference type="SAM" id="Phobius"/>
    </source>
</evidence>
<dbReference type="InterPro" id="IPR001173">
    <property type="entry name" value="Glyco_trans_2-like"/>
</dbReference>
<evidence type="ECO:0000313" key="4">
    <source>
        <dbReference type="Proteomes" id="UP000317214"/>
    </source>
</evidence>
<dbReference type="OrthoDB" id="9806525at2"/>
<protein>
    <submittedName>
        <fullName evidence="3">Glycosyltransferase</fullName>
    </submittedName>
</protein>
<gene>
    <name evidence="3" type="ORF">D5366_08610</name>
</gene>
<dbReference type="Gene3D" id="3.90.550.10">
    <property type="entry name" value="Spore Coat Polysaccharide Biosynthesis Protein SpsA, Chain A"/>
    <property type="match status" value="1"/>
</dbReference>
<keyword evidence="1" id="KW-0812">Transmembrane</keyword>
<reference evidence="3 4" key="1">
    <citation type="submission" date="2018-09" db="EMBL/GenBank/DDBJ databases">
        <title>The complete genome sequence of Neokomagataea tanensis NBRC 106556(T).</title>
        <authorList>
            <person name="Chua K.-O."/>
            <person name="See-Too W.-S."/>
            <person name="Hong K.-W."/>
            <person name="Yin W.-F."/>
            <person name="Chan K.-G."/>
        </authorList>
    </citation>
    <scope>NUCLEOTIDE SEQUENCE [LARGE SCALE GENOMIC DNA]</scope>
    <source>
        <strain evidence="4">AH13 \ NBRC 106556</strain>
    </source>
</reference>
<evidence type="ECO:0000259" key="2">
    <source>
        <dbReference type="Pfam" id="PF00535"/>
    </source>
</evidence>
<dbReference type="PANTHER" id="PTHR43646:SF3">
    <property type="entry name" value="SLR1566 PROTEIN"/>
    <property type="match status" value="1"/>
</dbReference>
<proteinExistence type="predicted"/>
<sequence length="364" mass="40372">MKYKLDKIGLLASLLPLFLTVDNLRRLRKPSKVCAGHFVSVLIPARNEEKTIRRAVEAVLNSRDIGLELIVLDDASTDATLSILKGFSDPRLKVLSGQKLPENWCGKTHACAQLAQAAQHELMVFVDADVRLEPDALTKLCTEMSRRPDIALLSGVPRQVTKTVLEWMLLPFIHLLLMGYLPMRLDDGTEAKFAAACGQLIIVRRTLYSAVGGHAAVKGHLHDGLALARHFRASGLKTGLLDATDIASCRMYESASEVWSGLKKNATEGMATPRGLPVWTALLCAGHVLPFCLPRRPYSWLAMILSITTRILLARRFEQGVLTVLFSPVGVVVLLLLQWQALVSEFLGYAPQWRGRSYPRRFRS</sequence>
<feature type="transmembrane region" description="Helical" evidence="1">
    <location>
        <begin position="320"/>
        <end position="339"/>
    </location>
</feature>
<dbReference type="InterPro" id="IPR029044">
    <property type="entry name" value="Nucleotide-diphossugar_trans"/>
</dbReference>
<keyword evidence="1" id="KW-1133">Transmembrane helix</keyword>
<dbReference type="Pfam" id="PF00535">
    <property type="entry name" value="Glycos_transf_2"/>
    <property type="match status" value="1"/>
</dbReference>
<keyword evidence="3" id="KW-0808">Transferase</keyword>
<name>A0A4Y6V9J0_9PROT</name>
<organism evidence="3 4">
    <name type="scientific">Neokomagataea tanensis</name>
    <dbReference type="NCBI Taxonomy" id="661191"/>
    <lineage>
        <taxon>Bacteria</taxon>
        <taxon>Pseudomonadati</taxon>
        <taxon>Pseudomonadota</taxon>
        <taxon>Alphaproteobacteria</taxon>
        <taxon>Acetobacterales</taxon>
        <taxon>Acetobacteraceae</taxon>
        <taxon>Neokomagataea</taxon>
    </lineage>
</organism>
<dbReference type="PANTHER" id="PTHR43646">
    <property type="entry name" value="GLYCOSYLTRANSFERASE"/>
    <property type="match status" value="1"/>
</dbReference>
<dbReference type="Proteomes" id="UP000317214">
    <property type="component" value="Chromosome"/>
</dbReference>
<evidence type="ECO:0000313" key="3">
    <source>
        <dbReference type="EMBL" id="QDH25261.1"/>
    </source>
</evidence>
<feature type="domain" description="Glycosyltransferase 2-like" evidence="2">
    <location>
        <begin position="40"/>
        <end position="174"/>
    </location>
</feature>
<keyword evidence="4" id="KW-1185">Reference proteome</keyword>
<dbReference type="GO" id="GO:0016740">
    <property type="term" value="F:transferase activity"/>
    <property type="evidence" value="ECO:0007669"/>
    <property type="project" value="UniProtKB-KW"/>
</dbReference>
<feature type="transmembrane region" description="Helical" evidence="1">
    <location>
        <begin position="297"/>
        <end position="313"/>
    </location>
</feature>
<dbReference type="KEGG" id="ntn:D5366_08610"/>
<keyword evidence="1" id="KW-0472">Membrane</keyword>